<dbReference type="AlphaFoldDB" id="A0A119HFQ6"/>
<sequence length="155" mass="17015">MGVRNYPDTPRVYFDFDGTLGDFIGAAKAHGMEPSQYKRVAGAYRNLKLLAGAAEAIARVEALGLDPWGLTKIPASNPYSATEKLLWTMELLPSLHDKVIISPDKGAVGSPRDYLVDDMPQWANAKNFPGTLIHFKGDWEPVFDIILAKLGRVDA</sequence>
<evidence type="ECO:0000313" key="1">
    <source>
        <dbReference type="EMBL" id="KWA84299.1"/>
    </source>
</evidence>
<evidence type="ECO:0000313" key="2">
    <source>
        <dbReference type="Proteomes" id="UP000060630"/>
    </source>
</evidence>
<dbReference type="SUPFAM" id="SSF56784">
    <property type="entry name" value="HAD-like"/>
    <property type="match status" value="1"/>
</dbReference>
<protein>
    <submittedName>
        <fullName evidence="1">Uncharacterized protein</fullName>
    </submittedName>
</protein>
<dbReference type="RefSeq" id="WP_060192697.1">
    <property type="nucleotide sequence ID" value="NZ_LPHD01000049.1"/>
</dbReference>
<dbReference type="Gene3D" id="3.40.50.1000">
    <property type="entry name" value="HAD superfamily/HAD-like"/>
    <property type="match status" value="1"/>
</dbReference>
<dbReference type="EMBL" id="LPHD01000049">
    <property type="protein sequence ID" value="KWA84299.1"/>
    <property type="molecule type" value="Genomic_DNA"/>
</dbReference>
<gene>
    <name evidence="1" type="ORF">WL29_23365</name>
</gene>
<accession>A0A119HFQ6</accession>
<dbReference type="InterPro" id="IPR036412">
    <property type="entry name" value="HAD-like_sf"/>
</dbReference>
<dbReference type="InterPro" id="IPR023214">
    <property type="entry name" value="HAD_sf"/>
</dbReference>
<reference evidence="1 2" key="1">
    <citation type="submission" date="2015-11" db="EMBL/GenBank/DDBJ databases">
        <title>Expanding the genomic diversity of Burkholderia species for the development of highly accurate diagnostics.</title>
        <authorList>
            <person name="Sahl J."/>
            <person name="Keim P."/>
            <person name="Wagner D."/>
        </authorList>
    </citation>
    <scope>NUCLEOTIDE SEQUENCE [LARGE SCALE GENOMIC DNA]</scope>
    <source>
        <strain evidence="1 2">MSMB2087WGS</strain>
    </source>
</reference>
<proteinExistence type="predicted"/>
<comment type="caution">
    <text evidence="1">The sequence shown here is derived from an EMBL/GenBank/DDBJ whole genome shotgun (WGS) entry which is preliminary data.</text>
</comment>
<organism evidence="1 2">
    <name type="scientific">Burkholderia ubonensis</name>
    <dbReference type="NCBI Taxonomy" id="101571"/>
    <lineage>
        <taxon>Bacteria</taxon>
        <taxon>Pseudomonadati</taxon>
        <taxon>Pseudomonadota</taxon>
        <taxon>Betaproteobacteria</taxon>
        <taxon>Burkholderiales</taxon>
        <taxon>Burkholderiaceae</taxon>
        <taxon>Burkholderia</taxon>
        <taxon>Burkholderia cepacia complex</taxon>
    </lineage>
</organism>
<name>A0A119HFQ6_9BURK</name>
<dbReference type="Proteomes" id="UP000060630">
    <property type="component" value="Unassembled WGS sequence"/>
</dbReference>